<feature type="compositionally biased region" description="Low complexity" evidence="1">
    <location>
        <begin position="47"/>
        <end position="60"/>
    </location>
</feature>
<feature type="compositionally biased region" description="Pro residues" evidence="1">
    <location>
        <begin position="61"/>
        <end position="77"/>
    </location>
</feature>
<evidence type="ECO:0000313" key="4">
    <source>
        <dbReference type="Proteomes" id="UP000218505"/>
    </source>
</evidence>
<protein>
    <submittedName>
        <fullName evidence="3">Uncharacterized protein</fullName>
    </submittedName>
</protein>
<feature type="compositionally biased region" description="Low complexity" evidence="1">
    <location>
        <begin position="78"/>
        <end position="98"/>
    </location>
</feature>
<gene>
    <name evidence="3" type="ORF">CNX65_24715</name>
</gene>
<evidence type="ECO:0000256" key="2">
    <source>
        <dbReference type="SAM" id="Phobius"/>
    </source>
</evidence>
<dbReference type="Proteomes" id="UP000218505">
    <property type="component" value="Chromosome"/>
</dbReference>
<accession>A0A290ZAR3</accession>
<evidence type="ECO:0000256" key="1">
    <source>
        <dbReference type="SAM" id="MobiDB-lite"/>
    </source>
</evidence>
<organism evidence="3 4">
    <name type="scientific">Actinosynnema pretiosum</name>
    <dbReference type="NCBI Taxonomy" id="42197"/>
    <lineage>
        <taxon>Bacteria</taxon>
        <taxon>Bacillati</taxon>
        <taxon>Actinomycetota</taxon>
        <taxon>Actinomycetes</taxon>
        <taxon>Pseudonocardiales</taxon>
        <taxon>Pseudonocardiaceae</taxon>
        <taxon>Actinosynnema</taxon>
    </lineage>
</organism>
<sequence>MIRGLQYFAVWTLTTAAAIGVSWLGIRFVLDAGAPERPRVVAGPTGETTLAEPTPTSTSPSPAPSPSTSPEPTPPAATPTTTTTTPAQAPPAQQTTSQPPAPSEEGAWVERDGKQVFIKSFRLQGGVATVSFAERDIQPVSATPRQGYAAVVEQPADAVVVVFTGNGHTSKLEAMWVGKPQWRIIESD</sequence>
<feature type="transmembrane region" description="Helical" evidence="2">
    <location>
        <begin position="6"/>
        <end position="30"/>
    </location>
</feature>
<name>A0A290ZAR3_9PSEU</name>
<dbReference type="AlphaFoldDB" id="A0A290ZAR3"/>
<dbReference type="KEGG" id="apre:CNX65_24715"/>
<keyword evidence="4" id="KW-1185">Reference proteome</keyword>
<evidence type="ECO:0000313" key="3">
    <source>
        <dbReference type="EMBL" id="ATE56079.1"/>
    </source>
</evidence>
<proteinExistence type="predicted"/>
<dbReference type="RefSeq" id="WP_096495903.1">
    <property type="nucleotide sequence ID" value="NZ_CP023445.1"/>
</dbReference>
<feature type="region of interest" description="Disordered" evidence="1">
    <location>
        <begin position="37"/>
        <end position="107"/>
    </location>
</feature>
<dbReference type="EMBL" id="CP023445">
    <property type="protein sequence ID" value="ATE56079.1"/>
    <property type="molecule type" value="Genomic_DNA"/>
</dbReference>
<keyword evidence="2" id="KW-0812">Transmembrane</keyword>
<keyword evidence="2" id="KW-1133">Transmembrane helix</keyword>
<keyword evidence="2" id="KW-0472">Membrane</keyword>
<reference evidence="3" key="1">
    <citation type="submission" date="2017-09" db="EMBL/GenBank/DDBJ databases">
        <title>Complete Genome Sequence of ansamitocin-producing Bacterium Actinosynnema pretiosum X47.</title>
        <authorList>
            <person name="Cao G."/>
            <person name="Zong G."/>
            <person name="Zhong C."/>
            <person name="Fu J."/>
        </authorList>
    </citation>
    <scope>NUCLEOTIDE SEQUENCE [LARGE SCALE GENOMIC DNA]</scope>
    <source>
        <strain evidence="3">X47</strain>
    </source>
</reference>